<protein>
    <submittedName>
        <fullName evidence="2">Uncharacterized protein</fullName>
    </submittedName>
</protein>
<name>A0ABZ2MNR8_9BACI</name>
<keyword evidence="1" id="KW-0472">Membrane</keyword>
<evidence type="ECO:0000256" key="1">
    <source>
        <dbReference type="SAM" id="Phobius"/>
    </source>
</evidence>
<reference evidence="2 3" key="1">
    <citation type="submission" date="2024-02" db="EMBL/GenBank/DDBJ databases">
        <title>Seven novel Bacillus-like species.</title>
        <authorList>
            <person name="Liu G."/>
        </authorList>
    </citation>
    <scope>NUCLEOTIDE SEQUENCE [LARGE SCALE GENOMIC DNA]</scope>
    <source>
        <strain evidence="2 3">FJAT-53654</strain>
    </source>
</reference>
<proteinExistence type="predicted"/>
<evidence type="ECO:0000313" key="3">
    <source>
        <dbReference type="Proteomes" id="UP001368328"/>
    </source>
</evidence>
<keyword evidence="1" id="KW-1133">Transmembrane helix</keyword>
<evidence type="ECO:0000313" key="2">
    <source>
        <dbReference type="EMBL" id="WXB87003.1"/>
    </source>
</evidence>
<dbReference type="Proteomes" id="UP001368328">
    <property type="component" value="Chromosome"/>
</dbReference>
<keyword evidence="3" id="KW-1185">Reference proteome</keyword>
<dbReference type="RefSeq" id="WP_338786274.1">
    <property type="nucleotide sequence ID" value="NZ_CP147403.1"/>
</dbReference>
<feature type="transmembrane region" description="Helical" evidence="1">
    <location>
        <begin position="6"/>
        <end position="39"/>
    </location>
</feature>
<keyword evidence="1" id="KW-0812">Transmembrane</keyword>
<dbReference type="EMBL" id="CP147403">
    <property type="protein sequence ID" value="WXB87003.1"/>
    <property type="molecule type" value="Genomic_DNA"/>
</dbReference>
<sequence>MIAFLITVIAIGILMGSIYLVAWLFLALLIAIIVFIFTWDWQKAWRIGKKQATETFEKQRPASINTAPIKKKRRRKKVFHIIS</sequence>
<organism evidence="2 3">
    <name type="scientific">Metabacillus rhizosphaerae</name>
    <dbReference type="NCBI Taxonomy" id="3117747"/>
    <lineage>
        <taxon>Bacteria</taxon>
        <taxon>Bacillati</taxon>
        <taxon>Bacillota</taxon>
        <taxon>Bacilli</taxon>
        <taxon>Bacillales</taxon>
        <taxon>Bacillaceae</taxon>
        <taxon>Metabacillus</taxon>
    </lineage>
</organism>
<accession>A0ABZ2MNR8</accession>
<gene>
    <name evidence="2" type="ORF">WCV66_17330</name>
</gene>